<proteinExistence type="predicted"/>
<accession>X1KBC7</accession>
<dbReference type="AlphaFoldDB" id="X1KBC7"/>
<gene>
    <name evidence="1" type="ORF">S06H3_03151</name>
</gene>
<sequence>MGNNSFLKLIGKRVKVKYLDEEKTCIVKGILTEANDSFITVNDVVIGLGKNFIICIPAGGKHD</sequence>
<evidence type="ECO:0000313" key="1">
    <source>
        <dbReference type="EMBL" id="GAH90935.1"/>
    </source>
</evidence>
<dbReference type="EMBL" id="BARV01000996">
    <property type="protein sequence ID" value="GAH90935.1"/>
    <property type="molecule type" value="Genomic_DNA"/>
</dbReference>
<name>X1KBC7_9ZZZZ</name>
<organism evidence="1">
    <name type="scientific">marine sediment metagenome</name>
    <dbReference type="NCBI Taxonomy" id="412755"/>
    <lineage>
        <taxon>unclassified sequences</taxon>
        <taxon>metagenomes</taxon>
        <taxon>ecological metagenomes</taxon>
    </lineage>
</organism>
<comment type="caution">
    <text evidence="1">The sequence shown here is derived from an EMBL/GenBank/DDBJ whole genome shotgun (WGS) entry which is preliminary data.</text>
</comment>
<reference evidence="1" key="1">
    <citation type="journal article" date="2014" name="Front. Microbiol.">
        <title>High frequency of phylogenetically diverse reductive dehalogenase-homologous genes in deep subseafloor sedimentary metagenomes.</title>
        <authorList>
            <person name="Kawai M."/>
            <person name="Futagami T."/>
            <person name="Toyoda A."/>
            <person name="Takaki Y."/>
            <person name="Nishi S."/>
            <person name="Hori S."/>
            <person name="Arai W."/>
            <person name="Tsubouchi T."/>
            <person name="Morono Y."/>
            <person name="Uchiyama I."/>
            <person name="Ito T."/>
            <person name="Fujiyama A."/>
            <person name="Inagaki F."/>
            <person name="Takami H."/>
        </authorList>
    </citation>
    <scope>NUCLEOTIDE SEQUENCE</scope>
    <source>
        <strain evidence="1">Expedition CK06-06</strain>
    </source>
</reference>
<protein>
    <submittedName>
        <fullName evidence="1">Uncharacterized protein</fullName>
    </submittedName>
</protein>